<dbReference type="Gene3D" id="2.40.128.20">
    <property type="match status" value="1"/>
</dbReference>
<reference evidence="1 2" key="1">
    <citation type="submission" date="2018-09" db="EMBL/GenBank/DDBJ databases">
        <title>Genome sequencing of strain 1JSPR-7.</title>
        <authorList>
            <person name="Heo J."/>
            <person name="Kim S.-J."/>
            <person name="Kwon S.-W."/>
        </authorList>
    </citation>
    <scope>NUCLEOTIDE SEQUENCE [LARGE SCALE GENOMIC DNA]</scope>
    <source>
        <strain evidence="1 2">1JSPR-7</strain>
    </source>
</reference>
<dbReference type="KEGG" id="lact:D7I46_03475"/>
<organism evidence="1 2">
    <name type="scientific">Lactococcus allomyrinae</name>
    <dbReference type="NCBI Taxonomy" id="2419773"/>
    <lineage>
        <taxon>Bacteria</taxon>
        <taxon>Bacillati</taxon>
        <taxon>Bacillota</taxon>
        <taxon>Bacilli</taxon>
        <taxon>Lactobacillales</taxon>
        <taxon>Streptococcaceae</taxon>
        <taxon>Lactococcus</taxon>
    </lineage>
</organism>
<gene>
    <name evidence="1" type="ORF">D7I46_03475</name>
</gene>
<dbReference type="InterPro" id="IPR015231">
    <property type="entry name" value="DUF1934"/>
</dbReference>
<dbReference type="RefSeq" id="WP_120771616.1">
    <property type="nucleotide sequence ID" value="NZ_CP032627.1"/>
</dbReference>
<dbReference type="InterPro" id="IPR012674">
    <property type="entry name" value="Calycin"/>
</dbReference>
<proteinExistence type="predicted"/>
<accession>A0A387BCN4</accession>
<dbReference type="AlphaFoldDB" id="A0A387BCN4"/>
<dbReference type="Pfam" id="PF09148">
    <property type="entry name" value="DUF1934"/>
    <property type="match status" value="1"/>
</dbReference>
<dbReference type="SUPFAM" id="SSF50814">
    <property type="entry name" value="Lipocalins"/>
    <property type="match status" value="1"/>
</dbReference>
<keyword evidence="2" id="KW-1185">Reference proteome</keyword>
<dbReference type="Proteomes" id="UP000269374">
    <property type="component" value="Chromosome"/>
</dbReference>
<name>A0A387BCN4_9LACT</name>
<dbReference type="EMBL" id="CP032627">
    <property type="protein sequence ID" value="AYG00228.1"/>
    <property type="molecule type" value="Genomic_DNA"/>
</dbReference>
<protein>
    <submittedName>
        <fullName evidence="1">DUF1934 domain-containing protein</fullName>
    </submittedName>
</protein>
<sequence length="134" mass="15820">MKITIRNQIKIDKHEEIIKETYNGELKRIAGKTVLIYKNEAEEKVLLKFDEQELTMTRFTDKPVTMRFHEDFPSEMTYEGLGSLSVLTENLSVNIQEKLVKINYQLAQNDLKIGDYRLHITWLDEEEQEKEGVK</sequence>
<evidence type="ECO:0000313" key="2">
    <source>
        <dbReference type="Proteomes" id="UP000269374"/>
    </source>
</evidence>
<evidence type="ECO:0000313" key="1">
    <source>
        <dbReference type="EMBL" id="AYG00228.1"/>
    </source>
</evidence>
<dbReference type="OrthoDB" id="2233368at2"/>